<dbReference type="Gene3D" id="2.60.420.10">
    <property type="entry name" value="Maltose phosphorylase, domain 3"/>
    <property type="match status" value="1"/>
</dbReference>
<dbReference type="InterPro" id="IPR012341">
    <property type="entry name" value="6hp_glycosidase-like_sf"/>
</dbReference>
<feature type="chain" id="PRO_5012996112" evidence="1">
    <location>
        <begin position="23"/>
        <end position="730"/>
    </location>
</feature>
<dbReference type="AlphaFoldDB" id="A0A1L7XMZ6"/>
<evidence type="ECO:0000313" key="5">
    <source>
        <dbReference type="Proteomes" id="UP000184330"/>
    </source>
</evidence>
<sequence>MILLTLLARSLIGLGFIRSARADPSSYQWQDSLSSDAAPDWQKYVRSPPNQIVRPVAVLANYTQGNVTNPNGLLTGRGATTFTRTSVSAGTEKDVPPTIVVDFGQNVVGVLSINFDGAQSFNDTPGLPGIRLAFSETLQYLTNVSDFSRSYNGDTITPGSDQIAVNPYPYTWTDIHGCEYGNEVCEDGLHGFRYVKIYLDALPSDAPDTTSYGSVSIGSMSLNFSAFLGTPNTFTGYFESSDDQLNQWWYDGVYTNDMCTDIFRVNDTDPRGAASPTLIGKLVLHDGAKRDRDPYVGDLAVSARTSYVSHDLHLAPRNVLADLGDHQRADGWIPPASINNYTLPLLDYPLWWVVCSYDLFMYTGDTAYIQQYYPNIVKVLDTFYPSVTNTNTSLISKGVGVSGGYGDYAFLPRQGPVTYYNALYVLALDNAASIATFLGGSKQADADRWTARAQVVSAALNKYNFDTTNGAFFDGTCGGEAYCQTHAQDGNSLSIVTGVANGTRANQVLSYLSSNNARPYGNSFYDNDVIGAGFSQRVYAFISYFEIEARFLVGSASSALEEIRRLYGWMASHDPMSTQWEGIGDNGTPYEGAYTSMAHGWGTGIVPALTNYVLGVIPQGPGFSVYSIKPMPGDIHWAKGAVPTLNGPIRVSWNSNPGGGQFYLSASAPAGTQGTIYVPVANSTVAVYLDSKQYFAANGTQSLSQDGYVAIPINDAQTHTITVGFQQKSN</sequence>
<organism evidence="4 5">
    <name type="scientific">Phialocephala subalpina</name>
    <dbReference type="NCBI Taxonomy" id="576137"/>
    <lineage>
        <taxon>Eukaryota</taxon>
        <taxon>Fungi</taxon>
        <taxon>Dikarya</taxon>
        <taxon>Ascomycota</taxon>
        <taxon>Pezizomycotina</taxon>
        <taxon>Leotiomycetes</taxon>
        <taxon>Helotiales</taxon>
        <taxon>Mollisiaceae</taxon>
        <taxon>Phialocephala</taxon>
        <taxon>Phialocephala fortinii species complex</taxon>
    </lineage>
</organism>
<evidence type="ECO:0000313" key="4">
    <source>
        <dbReference type="EMBL" id="CZR66409.1"/>
    </source>
</evidence>
<accession>A0A1L7XMZ6</accession>
<dbReference type="EMBL" id="FJOG01000037">
    <property type="protein sequence ID" value="CZR66409.1"/>
    <property type="molecule type" value="Genomic_DNA"/>
</dbReference>
<protein>
    <submittedName>
        <fullName evidence="4">Related to alpha-L-rhamnosidase A</fullName>
    </submittedName>
</protein>
<dbReference type="Proteomes" id="UP000184330">
    <property type="component" value="Unassembled WGS sequence"/>
</dbReference>
<evidence type="ECO:0000256" key="1">
    <source>
        <dbReference type="SAM" id="SignalP"/>
    </source>
</evidence>
<dbReference type="GO" id="GO:0003824">
    <property type="term" value="F:catalytic activity"/>
    <property type="evidence" value="ECO:0007669"/>
    <property type="project" value="UniProtKB-ARBA"/>
</dbReference>
<evidence type="ECO:0000259" key="3">
    <source>
        <dbReference type="Pfam" id="PF17390"/>
    </source>
</evidence>
<dbReference type="PANTHER" id="PTHR34987:SF5">
    <property type="entry name" value="ALPHA-RHAMNOSIDASE"/>
    <property type="match status" value="1"/>
</dbReference>
<proteinExistence type="predicted"/>
<feature type="domain" description="Alpha-L-rhamnosidase C-terminal" evidence="3">
    <location>
        <begin position="615"/>
        <end position="684"/>
    </location>
</feature>
<keyword evidence="1" id="KW-0732">Signal</keyword>
<dbReference type="PANTHER" id="PTHR34987">
    <property type="entry name" value="C, PUTATIVE (AFU_ORTHOLOGUE AFUA_3G02880)-RELATED"/>
    <property type="match status" value="1"/>
</dbReference>
<name>A0A1L7XMZ6_9HELO</name>
<dbReference type="SUPFAM" id="SSF48208">
    <property type="entry name" value="Six-hairpin glycosidases"/>
    <property type="match status" value="1"/>
</dbReference>
<dbReference type="OrthoDB" id="10036721at2759"/>
<dbReference type="InterPro" id="IPR035396">
    <property type="entry name" value="Bac_rhamnosid6H"/>
</dbReference>
<keyword evidence="5" id="KW-1185">Reference proteome</keyword>
<dbReference type="Pfam" id="PF17390">
    <property type="entry name" value="Bac_rhamnosid_C"/>
    <property type="match status" value="1"/>
</dbReference>
<feature type="signal peptide" evidence="1">
    <location>
        <begin position="1"/>
        <end position="22"/>
    </location>
</feature>
<gene>
    <name evidence="4" type="ORF">PAC_16310</name>
</gene>
<reference evidence="4 5" key="1">
    <citation type="submission" date="2016-03" db="EMBL/GenBank/DDBJ databases">
        <authorList>
            <person name="Ploux O."/>
        </authorList>
    </citation>
    <scope>NUCLEOTIDE SEQUENCE [LARGE SCALE GENOMIC DNA]</scope>
    <source>
        <strain evidence="4 5">UAMH 11012</strain>
    </source>
</reference>
<dbReference type="STRING" id="576137.A0A1L7XMZ6"/>
<evidence type="ECO:0000259" key="2">
    <source>
        <dbReference type="Pfam" id="PF17389"/>
    </source>
</evidence>
<dbReference type="InterPro" id="IPR035398">
    <property type="entry name" value="Bac_rhamnosid_C"/>
</dbReference>
<dbReference type="InterPro" id="IPR008928">
    <property type="entry name" value="6-hairpin_glycosidase_sf"/>
</dbReference>
<feature type="domain" description="Alpha-L-rhamnosidase six-hairpin glycosidase" evidence="2">
    <location>
        <begin position="286"/>
        <end position="512"/>
    </location>
</feature>
<dbReference type="GO" id="GO:0005975">
    <property type="term" value="P:carbohydrate metabolic process"/>
    <property type="evidence" value="ECO:0007669"/>
    <property type="project" value="InterPro"/>
</dbReference>
<dbReference type="Gene3D" id="1.50.10.10">
    <property type="match status" value="1"/>
</dbReference>
<dbReference type="Pfam" id="PF17389">
    <property type="entry name" value="Bac_rhamnosid6H"/>
    <property type="match status" value="1"/>
</dbReference>